<dbReference type="PRINTS" id="PR00926">
    <property type="entry name" value="MITOCARRIER"/>
</dbReference>
<evidence type="ECO:0000256" key="7">
    <source>
        <dbReference type="ARBA" id="ARBA00022792"/>
    </source>
</evidence>
<dbReference type="OMA" id="AFQNVMR"/>
<dbReference type="Pfam" id="PF00036">
    <property type="entry name" value="EF-hand_1"/>
    <property type="match status" value="1"/>
</dbReference>
<dbReference type="PANTHER" id="PTHR45678">
    <property type="entry name" value="MITOCHONDRIAL 2-OXODICARBOXYLATE CARRIER 1-RELATED"/>
    <property type="match status" value="1"/>
</dbReference>
<sequence length="635" mass="70541">MTASDFVRSYLGLYTDADYNPDSVNLLAGIVDTSKDGLISFAEFQAFEGLLCVPDALYRTAFQLFDTNGNGMVAFDEFVEVMQKTELHQKMPFNMESSFIKLYFGKDKKRLISYAEFSQFLHDFHEEYATEAFKKFDKDSAGFISALDFKDIMLSIKSHLLTKDVKDNLVAAVGASQSGRKVSFPYFMAFNSLLNNMELIKRIYLNATNGHRYQEVTKEEFLYSAQMMSQITPLEVDILFHLCDLLHQTGKIVYNDLVAITPEQYFKQITKRVAEIKAVSSPDERGVIVQILESGYRFVLGSIGGAVGATAVYPIDLVKTRMQNQRTGSFIGELMYRNSIDCLQKVIRHEGFFGLYRGLMPQLMGVAPEKAIKLTVNDFVRDKFMDKNGNLPMYGEIMSGACAGASQVIFTNPLEIVKIRLQVAGEIAGGSKVRAWAVVKELGLFGLYKGARACFLRDVPFSAIYFPMYAHTKARLADEGGYNTPLSLLVSGAIAGVPAAALVTPADVIKTRLQVVAREGQTTYTGLLDCAKKIYREEGARAFWKGATARVFRSSPQFGVTLFTYELLQRLFVVDFGGSRPSGSEQKVPSTGVADEIRSTNPDHIGGYQVALPIFTGIETKFGLCLPRFQAITGK</sequence>
<dbReference type="SMART" id="SM00054">
    <property type="entry name" value="EFh"/>
    <property type="match status" value="3"/>
</dbReference>
<evidence type="ECO:0000256" key="9">
    <source>
        <dbReference type="ARBA" id="ARBA00022989"/>
    </source>
</evidence>
<dbReference type="GO" id="GO:0005313">
    <property type="term" value="F:L-glutamate transmembrane transporter activity"/>
    <property type="evidence" value="ECO:0007669"/>
    <property type="project" value="TreeGrafter"/>
</dbReference>
<evidence type="ECO:0000313" key="16">
    <source>
        <dbReference type="Proteomes" id="UP000053097"/>
    </source>
</evidence>
<evidence type="ECO:0000256" key="6">
    <source>
        <dbReference type="ARBA" id="ARBA00022737"/>
    </source>
</evidence>
<keyword evidence="8" id="KW-0106">Calcium</keyword>
<name>A0A026WKA1_OOCBI</name>
<keyword evidence="11 13" id="KW-0472">Membrane</keyword>
<dbReference type="PANTHER" id="PTHR45678:SF9">
    <property type="entry name" value="CALCIUM-BINDING MITOCHONDRIAL CARRIER PROTEIN ARALAR1"/>
    <property type="match status" value="1"/>
</dbReference>
<keyword evidence="6" id="KW-0677">Repeat</keyword>
<evidence type="ECO:0000256" key="11">
    <source>
        <dbReference type="ARBA" id="ARBA00023136"/>
    </source>
</evidence>
<dbReference type="PROSITE" id="PS50920">
    <property type="entry name" value="SOLCAR"/>
    <property type="match status" value="3"/>
</dbReference>
<dbReference type="InterPro" id="IPR018247">
    <property type="entry name" value="EF_Hand_1_Ca_BS"/>
</dbReference>
<evidence type="ECO:0000256" key="1">
    <source>
        <dbReference type="ARBA" id="ARBA00004448"/>
    </source>
</evidence>
<dbReference type="PROSITE" id="PS50222">
    <property type="entry name" value="EF_HAND_2"/>
    <property type="match status" value="2"/>
</dbReference>
<dbReference type="InterPro" id="IPR051028">
    <property type="entry name" value="Mito_Solute_Carrier"/>
</dbReference>
<evidence type="ECO:0000256" key="8">
    <source>
        <dbReference type="ARBA" id="ARBA00022837"/>
    </source>
</evidence>
<dbReference type="AlphaFoldDB" id="A0A026WKA1"/>
<keyword evidence="7" id="KW-0999">Mitochondrion inner membrane</keyword>
<dbReference type="PROSITE" id="PS00018">
    <property type="entry name" value="EF_HAND_1"/>
    <property type="match status" value="1"/>
</dbReference>
<feature type="repeat" description="Solcar" evidence="13">
    <location>
        <begin position="391"/>
        <end position="475"/>
    </location>
</feature>
<evidence type="ECO:0000256" key="10">
    <source>
        <dbReference type="ARBA" id="ARBA00023128"/>
    </source>
</evidence>
<dbReference type="InterPro" id="IPR018108">
    <property type="entry name" value="MCP_transmembrane"/>
</dbReference>
<dbReference type="Gene3D" id="1.10.238.10">
    <property type="entry name" value="EF-hand"/>
    <property type="match status" value="2"/>
</dbReference>
<dbReference type="Proteomes" id="UP000053097">
    <property type="component" value="Unassembled WGS sequence"/>
</dbReference>
<dbReference type="GO" id="GO:0005743">
    <property type="term" value="C:mitochondrial inner membrane"/>
    <property type="evidence" value="ECO:0007669"/>
    <property type="project" value="UniProtKB-SubCell"/>
</dbReference>
<dbReference type="Gene3D" id="1.50.40.10">
    <property type="entry name" value="Mitochondrial carrier domain"/>
    <property type="match status" value="1"/>
</dbReference>
<evidence type="ECO:0000256" key="3">
    <source>
        <dbReference type="ARBA" id="ARBA00022448"/>
    </source>
</evidence>
<dbReference type="InterPro" id="IPR023395">
    <property type="entry name" value="MCP_dom_sf"/>
</dbReference>
<dbReference type="SUPFAM" id="SSF47473">
    <property type="entry name" value="EF-hand"/>
    <property type="match status" value="2"/>
</dbReference>
<evidence type="ECO:0000256" key="13">
    <source>
        <dbReference type="PROSITE-ProRule" id="PRU00282"/>
    </source>
</evidence>
<dbReference type="FunFam" id="1.50.40.10:FF:000004">
    <property type="entry name" value="Calcium-binding mitochondrial carrier protein Aralar1"/>
    <property type="match status" value="1"/>
</dbReference>
<reference evidence="15 16" key="1">
    <citation type="journal article" date="2014" name="Curr. Biol.">
        <title>The genome of the clonal raider ant Cerapachys biroi.</title>
        <authorList>
            <person name="Oxley P.R."/>
            <person name="Ji L."/>
            <person name="Fetter-Pruneda I."/>
            <person name="McKenzie S.K."/>
            <person name="Li C."/>
            <person name="Hu H."/>
            <person name="Zhang G."/>
            <person name="Kronauer D.J."/>
        </authorList>
    </citation>
    <scope>NUCLEOTIDE SEQUENCE [LARGE SCALE GENOMIC DNA]</scope>
</reference>
<dbReference type="EMBL" id="KK107167">
    <property type="protein sequence ID" value="EZA56455.1"/>
    <property type="molecule type" value="Genomic_DNA"/>
</dbReference>
<proteinExistence type="inferred from homology"/>
<dbReference type="STRING" id="2015173.A0A026WKA1"/>
<evidence type="ECO:0000313" key="15">
    <source>
        <dbReference type="EMBL" id="EZA56455.1"/>
    </source>
</evidence>
<feature type="domain" description="EF-hand" evidence="14">
    <location>
        <begin position="53"/>
        <end position="88"/>
    </location>
</feature>
<gene>
    <name evidence="15" type="ORF">X777_03075</name>
</gene>
<dbReference type="Pfam" id="PF13202">
    <property type="entry name" value="EF-hand_5"/>
    <property type="match status" value="1"/>
</dbReference>
<keyword evidence="3" id="KW-0813">Transport</keyword>
<dbReference type="SUPFAM" id="SSF103506">
    <property type="entry name" value="Mitochondrial carrier"/>
    <property type="match status" value="1"/>
</dbReference>
<dbReference type="OrthoDB" id="2161at2759"/>
<evidence type="ECO:0000256" key="5">
    <source>
        <dbReference type="ARBA" id="ARBA00022723"/>
    </source>
</evidence>
<evidence type="ECO:0000256" key="12">
    <source>
        <dbReference type="ARBA" id="ARBA00038674"/>
    </source>
</evidence>
<protein>
    <submittedName>
        <fullName evidence="15">Calcium-binding mitochondrial carrier protein Aralar1</fullName>
    </submittedName>
</protein>
<keyword evidence="16" id="KW-1185">Reference proteome</keyword>
<evidence type="ECO:0000259" key="14">
    <source>
        <dbReference type="PROSITE" id="PS50222"/>
    </source>
</evidence>
<keyword evidence="5" id="KW-0479">Metal-binding</keyword>
<feature type="repeat" description="Solcar" evidence="13">
    <location>
        <begin position="292"/>
        <end position="383"/>
    </location>
</feature>
<comment type="subunit">
    <text evidence="12">Homodimer (via N-terminus).</text>
</comment>
<dbReference type="GO" id="GO:0015183">
    <property type="term" value="F:L-aspartate transmembrane transporter activity"/>
    <property type="evidence" value="ECO:0007669"/>
    <property type="project" value="TreeGrafter"/>
</dbReference>
<keyword evidence="9" id="KW-1133">Transmembrane helix</keyword>
<comment type="subcellular location">
    <subcellularLocation>
        <location evidence="1">Mitochondrion inner membrane</location>
        <topology evidence="1">Multi-pass membrane protein</topology>
    </subcellularLocation>
</comment>
<feature type="repeat" description="Solcar" evidence="13">
    <location>
        <begin position="483"/>
        <end position="571"/>
    </location>
</feature>
<comment type="similarity">
    <text evidence="2">Belongs to the mitochondrial carrier (TC 2.A.29) family.</text>
</comment>
<dbReference type="GO" id="GO:0005509">
    <property type="term" value="F:calcium ion binding"/>
    <property type="evidence" value="ECO:0007669"/>
    <property type="project" value="InterPro"/>
</dbReference>
<dbReference type="InterPro" id="IPR011992">
    <property type="entry name" value="EF-hand-dom_pair"/>
</dbReference>
<dbReference type="FunFam" id="1.10.238.10:FF:000396">
    <property type="entry name" value="Calcium-binding mitochondrial carrier protein Aralar1"/>
    <property type="match status" value="1"/>
</dbReference>
<dbReference type="InterPro" id="IPR002048">
    <property type="entry name" value="EF_hand_dom"/>
</dbReference>
<accession>A0A026WKA1</accession>
<keyword evidence="10" id="KW-0496">Mitochondrion</keyword>
<keyword evidence="4 13" id="KW-0812">Transmembrane</keyword>
<feature type="domain" description="EF-hand" evidence="14">
    <location>
        <begin position="124"/>
        <end position="159"/>
    </location>
</feature>
<dbReference type="Pfam" id="PF00153">
    <property type="entry name" value="Mito_carr"/>
    <property type="match status" value="3"/>
</dbReference>
<organism evidence="15 16">
    <name type="scientific">Ooceraea biroi</name>
    <name type="common">Clonal raider ant</name>
    <name type="synonym">Cerapachys biroi</name>
    <dbReference type="NCBI Taxonomy" id="2015173"/>
    <lineage>
        <taxon>Eukaryota</taxon>
        <taxon>Metazoa</taxon>
        <taxon>Ecdysozoa</taxon>
        <taxon>Arthropoda</taxon>
        <taxon>Hexapoda</taxon>
        <taxon>Insecta</taxon>
        <taxon>Pterygota</taxon>
        <taxon>Neoptera</taxon>
        <taxon>Endopterygota</taxon>
        <taxon>Hymenoptera</taxon>
        <taxon>Apocrita</taxon>
        <taxon>Aculeata</taxon>
        <taxon>Formicoidea</taxon>
        <taxon>Formicidae</taxon>
        <taxon>Dorylinae</taxon>
        <taxon>Ooceraea</taxon>
    </lineage>
</organism>
<dbReference type="GO" id="GO:0043490">
    <property type="term" value="P:malate-aspartate shuttle"/>
    <property type="evidence" value="ECO:0007669"/>
    <property type="project" value="TreeGrafter"/>
</dbReference>
<evidence type="ECO:0000256" key="4">
    <source>
        <dbReference type="ARBA" id="ARBA00022692"/>
    </source>
</evidence>
<evidence type="ECO:0000256" key="2">
    <source>
        <dbReference type="ARBA" id="ARBA00006375"/>
    </source>
</evidence>
<dbReference type="InterPro" id="IPR002067">
    <property type="entry name" value="MCP"/>
</dbReference>